<dbReference type="AlphaFoldDB" id="A0A0E9PBG2"/>
<sequence>MDQPPVRIFLQKMTICGLTTFILTVYPYFSSLTRFIFAV</sequence>
<reference evidence="2" key="1">
    <citation type="submission" date="2014-11" db="EMBL/GenBank/DDBJ databases">
        <authorList>
            <person name="Amaro Gonzalez C."/>
        </authorList>
    </citation>
    <scope>NUCLEOTIDE SEQUENCE</scope>
</reference>
<reference evidence="2" key="2">
    <citation type="journal article" date="2015" name="Fish Shellfish Immunol.">
        <title>Early steps in the European eel (Anguilla anguilla)-Vibrio vulnificus interaction in the gills: Role of the RtxA13 toxin.</title>
        <authorList>
            <person name="Callol A."/>
            <person name="Pajuelo D."/>
            <person name="Ebbesson L."/>
            <person name="Teles M."/>
            <person name="MacKenzie S."/>
            <person name="Amaro C."/>
        </authorList>
    </citation>
    <scope>NUCLEOTIDE SEQUENCE</scope>
</reference>
<evidence type="ECO:0000313" key="2">
    <source>
        <dbReference type="EMBL" id="JAH01617.1"/>
    </source>
</evidence>
<proteinExistence type="predicted"/>
<organism evidence="2">
    <name type="scientific">Anguilla anguilla</name>
    <name type="common">European freshwater eel</name>
    <name type="synonym">Muraena anguilla</name>
    <dbReference type="NCBI Taxonomy" id="7936"/>
    <lineage>
        <taxon>Eukaryota</taxon>
        <taxon>Metazoa</taxon>
        <taxon>Chordata</taxon>
        <taxon>Craniata</taxon>
        <taxon>Vertebrata</taxon>
        <taxon>Euteleostomi</taxon>
        <taxon>Actinopterygii</taxon>
        <taxon>Neopterygii</taxon>
        <taxon>Teleostei</taxon>
        <taxon>Anguilliformes</taxon>
        <taxon>Anguillidae</taxon>
        <taxon>Anguilla</taxon>
    </lineage>
</organism>
<name>A0A0E9PBG2_ANGAN</name>
<keyword evidence="1" id="KW-0472">Membrane</keyword>
<evidence type="ECO:0000256" key="1">
    <source>
        <dbReference type="SAM" id="Phobius"/>
    </source>
</evidence>
<accession>A0A0E9PBG2</accession>
<feature type="transmembrane region" description="Helical" evidence="1">
    <location>
        <begin position="12"/>
        <end position="29"/>
    </location>
</feature>
<dbReference type="EMBL" id="GBXM01106960">
    <property type="protein sequence ID" value="JAH01617.1"/>
    <property type="molecule type" value="Transcribed_RNA"/>
</dbReference>
<keyword evidence="1" id="KW-1133">Transmembrane helix</keyword>
<protein>
    <submittedName>
        <fullName evidence="2">Uncharacterized protein</fullName>
    </submittedName>
</protein>
<keyword evidence="1" id="KW-0812">Transmembrane</keyword>